<dbReference type="GO" id="GO:0045893">
    <property type="term" value="P:positive regulation of DNA-templated transcription"/>
    <property type="evidence" value="ECO:0007669"/>
    <property type="project" value="TreeGrafter"/>
</dbReference>
<evidence type="ECO:0000256" key="3">
    <source>
        <dbReference type="ARBA" id="ARBA00023015"/>
    </source>
</evidence>
<evidence type="ECO:0000313" key="7">
    <source>
        <dbReference type="Ensembl" id="ENSNBRP00000008481.1"/>
    </source>
</evidence>
<keyword evidence="4" id="KW-0010">Activator</keyword>
<dbReference type="PANTHER" id="PTHR13224:SF6">
    <property type="entry name" value="MEDIATOR OF RNA POLYMERASE II TRANSCRIPTION SUBUNIT 16"/>
    <property type="match status" value="1"/>
</dbReference>
<organism evidence="7 8">
    <name type="scientific">Neolamprologus brichardi</name>
    <name type="common">Fairy cichlid</name>
    <name type="synonym">Lamprologus brichardi</name>
    <dbReference type="NCBI Taxonomy" id="32507"/>
    <lineage>
        <taxon>Eukaryota</taxon>
        <taxon>Metazoa</taxon>
        <taxon>Chordata</taxon>
        <taxon>Craniata</taxon>
        <taxon>Vertebrata</taxon>
        <taxon>Euteleostomi</taxon>
        <taxon>Actinopterygii</taxon>
        <taxon>Neopterygii</taxon>
        <taxon>Teleostei</taxon>
        <taxon>Neoteleostei</taxon>
        <taxon>Acanthomorphata</taxon>
        <taxon>Ovalentaria</taxon>
        <taxon>Cichlomorphae</taxon>
        <taxon>Cichliformes</taxon>
        <taxon>Cichlidae</taxon>
        <taxon>African cichlids</taxon>
        <taxon>Pseudocrenilabrinae</taxon>
        <taxon>Lamprologini</taxon>
        <taxon>Neolamprologus</taxon>
    </lineage>
</organism>
<evidence type="ECO:0000256" key="5">
    <source>
        <dbReference type="ARBA" id="ARBA00023163"/>
    </source>
</evidence>
<evidence type="ECO:0000313" key="8">
    <source>
        <dbReference type="Proteomes" id="UP000261580"/>
    </source>
</evidence>
<dbReference type="GeneTree" id="ENSGT00940000180759"/>
<reference evidence="7" key="2">
    <citation type="submission" date="2025-09" db="UniProtKB">
        <authorList>
            <consortium name="Ensembl"/>
        </authorList>
    </citation>
    <scope>IDENTIFICATION</scope>
</reference>
<dbReference type="STRING" id="32507.ENSNBRP00000008481"/>
<accession>A0A3Q4GHR4</accession>
<keyword evidence="6" id="KW-0539">Nucleus</keyword>
<reference evidence="7" key="1">
    <citation type="submission" date="2025-08" db="UniProtKB">
        <authorList>
            <consortium name="Ensembl"/>
        </authorList>
    </citation>
    <scope>IDENTIFICATION</scope>
</reference>
<sequence>MELAYVCEWEKRPKSTHCPSIPLVCSWSCRNLVAFTTDLKSEDDDKNVSHMIHIIDTDVCRLSSVPDSVSLRAGNGWLFFREVYRRAVKHLHQAQSFCGRGDRSRVDLKKWR</sequence>
<dbReference type="Proteomes" id="UP000261580">
    <property type="component" value="Unassembled WGS sequence"/>
</dbReference>
<dbReference type="Bgee" id="ENSNBRG00000006644">
    <property type="expression patterns" value="Expressed in camera-type eye and 2 other cell types or tissues"/>
</dbReference>
<comment type="similarity">
    <text evidence="2">Belongs to the Mediator complex subunit 16 family.</text>
</comment>
<dbReference type="InterPro" id="IPR048338">
    <property type="entry name" value="Mediator_Med16"/>
</dbReference>
<keyword evidence="5" id="KW-0804">Transcription</keyword>
<name>A0A3Q4GHR4_NEOBR</name>
<proteinExistence type="inferred from homology"/>
<dbReference type="GO" id="GO:0016592">
    <property type="term" value="C:mediator complex"/>
    <property type="evidence" value="ECO:0007669"/>
    <property type="project" value="TreeGrafter"/>
</dbReference>
<evidence type="ECO:0000256" key="6">
    <source>
        <dbReference type="ARBA" id="ARBA00023242"/>
    </source>
</evidence>
<dbReference type="PANTHER" id="PTHR13224">
    <property type="entry name" value="THYROID HORMONE RECEPTOR-ASSOCIATED PROTEIN-RELATED"/>
    <property type="match status" value="1"/>
</dbReference>
<protein>
    <submittedName>
        <fullName evidence="7">Uncharacterized protein</fullName>
    </submittedName>
</protein>
<dbReference type="AlphaFoldDB" id="A0A3Q4GHR4"/>
<evidence type="ECO:0000256" key="2">
    <source>
        <dbReference type="ARBA" id="ARBA00006543"/>
    </source>
</evidence>
<evidence type="ECO:0000256" key="1">
    <source>
        <dbReference type="ARBA" id="ARBA00004123"/>
    </source>
</evidence>
<evidence type="ECO:0000256" key="4">
    <source>
        <dbReference type="ARBA" id="ARBA00023159"/>
    </source>
</evidence>
<keyword evidence="3" id="KW-0805">Transcription regulation</keyword>
<dbReference type="Ensembl" id="ENSNBRT00000008726.1">
    <property type="protein sequence ID" value="ENSNBRP00000008481.1"/>
    <property type="gene ID" value="ENSNBRG00000006644.1"/>
</dbReference>
<keyword evidence="8" id="KW-1185">Reference proteome</keyword>
<comment type="subcellular location">
    <subcellularLocation>
        <location evidence="1">Nucleus</location>
    </subcellularLocation>
</comment>